<organism evidence="1">
    <name type="scientific">bioreactor metagenome</name>
    <dbReference type="NCBI Taxonomy" id="1076179"/>
    <lineage>
        <taxon>unclassified sequences</taxon>
        <taxon>metagenomes</taxon>
        <taxon>ecological metagenomes</taxon>
    </lineage>
</organism>
<name>A0A645IXC0_9ZZZZ</name>
<proteinExistence type="predicted"/>
<accession>A0A645IXC0</accession>
<gene>
    <name evidence="1" type="ORF">SDC9_203490</name>
</gene>
<protein>
    <submittedName>
        <fullName evidence="1">Uncharacterized protein</fullName>
    </submittedName>
</protein>
<evidence type="ECO:0000313" key="1">
    <source>
        <dbReference type="EMBL" id="MPN55806.1"/>
    </source>
</evidence>
<comment type="caution">
    <text evidence="1">The sequence shown here is derived from an EMBL/GenBank/DDBJ whole genome shotgun (WGS) entry which is preliminary data.</text>
</comment>
<sequence length="95" mass="10848">MMHITISDITYPFDIKNTVHFLNKHGQTLNTIGNFRTNRFAINTAALLKIGELRNFHAIQPDFPAQSPSTQSRAFPVIFHKTDIVLPGIYAYNFQ</sequence>
<reference evidence="1" key="1">
    <citation type="submission" date="2019-08" db="EMBL/GenBank/DDBJ databases">
        <authorList>
            <person name="Kucharzyk K."/>
            <person name="Murdoch R.W."/>
            <person name="Higgins S."/>
            <person name="Loffler F."/>
        </authorList>
    </citation>
    <scope>NUCLEOTIDE SEQUENCE</scope>
</reference>
<dbReference type="EMBL" id="VSSQ01125440">
    <property type="protein sequence ID" value="MPN55806.1"/>
    <property type="molecule type" value="Genomic_DNA"/>
</dbReference>
<dbReference type="AlphaFoldDB" id="A0A645IXC0"/>